<keyword evidence="1" id="KW-0732">Signal</keyword>
<organism evidence="2 3">
    <name type="scientific">Penicillium camemberti (strain FM 013)</name>
    <dbReference type="NCBI Taxonomy" id="1429867"/>
    <lineage>
        <taxon>Eukaryota</taxon>
        <taxon>Fungi</taxon>
        <taxon>Dikarya</taxon>
        <taxon>Ascomycota</taxon>
        <taxon>Pezizomycotina</taxon>
        <taxon>Eurotiomycetes</taxon>
        <taxon>Eurotiomycetidae</taxon>
        <taxon>Eurotiales</taxon>
        <taxon>Aspergillaceae</taxon>
        <taxon>Penicillium</taxon>
    </lineage>
</organism>
<proteinExistence type="predicted"/>
<reference evidence="2 3" key="1">
    <citation type="journal article" date="2014" name="Nat. Commun.">
        <title>Multiple recent horizontal transfers of a large genomic region in cheese making fungi.</title>
        <authorList>
            <person name="Cheeseman K."/>
            <person name="Ropars J."/>
            <person name="Renault P."/>
            <person name="Dupont J."/>
            <person name="Gouzy J."/>
            <person name="Branca A."/>
            <person name="Abraham A.L."/>
            <person name="Ceppi M."/>
            <person name="Conseiller E."/>
            <person name="Debuchy R."/>
            <person name="Malagnac F."/>
            <person name="Goarin A."/>
            <person name="Silar P."/>
            <person name="Lacoste S."/>
            <person name="Sallet E."/>
            <person name="Bensimon A."/>
            <person name="Giraud T."/>
            <person name="Brygoo Y."/>
        </authorList>
    </citation>
    <scope>NUCLEOTIDE SEQUENCE [LARGE SCALE GENOMIC DNA]</scope>
    <source>
        <strain evidence="3">FM 013</strain>
    </source>
</reference>
<evidence type="ECO:0000313" key="2">
    <source>
        <dbReference type="EMBL" id="CRL26223.1"/>
    </source>
</evidence>
<feature type="signal peptide" evidence="1">
    <location>
        <begin position="1"/>
        <end position="19"/>
    </location>
</feature>
<evidence type="ECO:0000313" key="3">
    <source>
        <dbReference type="Proteomes" id="UP000053732"/>
    </source>
</evidence>
<dbReference type="EMBL" id="HG793150">
    <property type="protein sequence ID" value="CRL26223.1"/>
    <property type="molecule type" value="Genomic_DNA"/>
</dbReference>
<evidence type="ECO:0000256" key="1">
    <source>
        <dbReference type="SAM" id="SignalP"/>
    </source>
</evidence>
<accession>A0A0G4PJ57</accession>
<name>A0A0G4PJ57_PENC3</name>
<gene>
    <name evidence="2" type="ORF">PCAMFM013_S017g000206</name>
</gene>
<feature type="chain" id="PRO_5005195507" evidence="1">
    <location>
        <begin position="20"/>
        <end position="330"/>
    </location>
</feature>
<sequence>MKLLHSLGFLAVANAAALAVPVADIPGNTNLVSGELVGYGTNEIEIRTPNEAKVLEARVSPNCRRIGRVISRISKSSAVAALLHMSTGEAKKVCEQENSPNCAKYVGYVQSALDILFLAAGIYHGAVGTSSTAEDSRLDPGPVRRGLPTNTLSADALHAALQEDGWIYDLLEQVDVSSLALEKRDSDPRMIHRLIARNVTLDDQGSASDIAFNCFDNGDLNLHFPGGAGTFPTGNDQASPLHKRFDGAGFKVSATTRSKSPLTRDQQKAMAHTIARDWASDAYAYPMADYMGLVRTDSHPNFYFRIIPEVRGFGLNYESVDICGPLYKFV</sequence>
<dbReference type="AlphaFoldDB" id="A0A0G4PJ57"/>
<keyword evidence="3" id="KW-1185">Reference proteome</keyword>
<dbReference type="Proteomes" id="UP000053732">
    <property type="component" value="Unassembled WGS sequence"/>
</dbReference>
<protein>
    <submittedName>
        <fullName evidence="2">Str. FM013</fullName>
    </submittedName>
</protein>